<evidence type="ECO:0000313" key="1">
    <source>
        <dbReference type="EMBL" id="GAJ16765.1"/>
    </source>
</evidence>
<gene>
    <name evidence="1" type="ORF">S12H4_60881</name>
</gene>
<dbReference type="AlphaFoldDB" id="X1VXW1"/>
<name>X1VXW1_9ZZZZ</name>
<dbReference type="EMBL" id="BARW01040203">
    <property type="protein sequence ID" value="GAJ16765.1"/>
    <property type="molecule type" value="Genomic_DNA"/>
</dbReference>
<accession>X1VXW1</accession>
<reference evidence="1" key="1">
    <citation type="journal article" date="2014" name="Front. Microbiol.">
        <title>High frequency of phylogenetically diverse reductive dehalogenase-homologous genes in deep subseafloor sedimentary metagenomes.</title>
        <authorList>
            <person name="Kawai M."/>
            <person name="Futagami T."/>
            <person name="Toyoda A."/>
            <person name="Takaki Y."/>
            <person name="Nishi S."/>
            <person name="Hori S."/>
            <person name="Arai W."/>
            <person name="Tsubouchi T."/>
            <person name="Morono Y."/>
            <person name="Uchiyama I."/>
            <person name="Ito T."/>
            <person name="Fujiyama A."/>
            <person name="Inagaki F."/>
            <person name="Takami H."/>
        </authorList>
    </citation>
    <scope>NUCLEOTIDE SEQUENCE</scope>
    <source>
        <strain evidence="1">Expedition CK06-06</strain>
    </source>
</reference>
<comment type="caution">
    <text evidence="1">The sequence shown here is derived from an EMBL/GenBank/DDBJ whole genome shotgun (WGS) entry which is preliminary data.</text>
</comment>
<protein>
    <submittedName>
        <fullName evidence="1">Uncharacterized protein</fullName>
    </submittedName>
</protein>
<feature type="non-terminal residue" evidence="1">
    <location>
        <position position="1"/>
    </location>
</feature>
<organism evidence="1">
    <name type="scientific">marine sediment metagenome</name>
    <dbReference type="NCBI Taxonomy" id="412755"/>
    <lineage>
        <taxon>unclassified sequences</taxon>
        <taxon>metagenomes</taxon>
        <taxon>ecological metagenomes</taxon>
    </lineage>
</organism>
<proteinExistence type="predicted"/>
<sequence>FGRCKSLKTIKISKNTVIEDYAFAECQVKLTFLA</sequence>